<dbReference type="Proteomes" id="UP001370758">
    <property type="component" value="Unassembled WGS sequence"/>
</dbReference>
<dbReference type="EMBL" id="JAVHJL010000009">
    <property type="protein sequence ID" value="KAK6497468.1"/>
    <property type="molecule type" value="Genomic_DNA"/>
</dbReference>
<keyword evidence="3" id="KW-1185">Reference proteome</keyword>
<protein>
    <submittedName>
        <fullName evidence="2">Uncharacterized protein</fullName>
    </submittedName>
</protein>
<keyword evidence="1" id="KW-0732">Signal</keyword>
<gene>
    <name evidence="2" type="ORF">TWF481_011876</name>
</gene>
<reference evidence="2 3" key="1">
    <citation type="submission" date="2023-08" db="EMBL/GenBank/DDBJ databases">
        <authorList>
            <person name="Palmer J.M."/>
        </authorList>
    </citation>
    <scope>NUCLEOTIDE SEQUENCE [LARGE SCALE GENOMIC DNA]</scope>
    <source>
        <strain evidence="2 3">TWF481</strain>
    </source>
</reference>
<feature type="signal peptide" evidence="1">
    <location>
        <begin position="1"/>
        <end position="18"/>
    </location>
</feature>
<evidence type="ECO:0000313" key="3">
    <source>
        <dbReference type="Proteomes" id="UP001370758"/>
    </source>
</evidence>
<sequence>MKTSTFLFLIATLKLVASAPVQVDVNLNANTKEPSMGPALKTNLHKFQEAHTFSDAHISNPCCNPAMAKDIPSCKDVRCNSSGEIRGRSKTKRAGGLSLTLKSVVGVNAGTVDSGETDEDNISFQNYLPLSVDLRLGPKA</sequence>
<evidence type="ECO:0000256" key="1">
    <source>
        <dbReference type="SAM" id="SignalP"/>
    </source>
</evidence>
<name>A0AAV9VXH3_9PEZI</name>
<evidence type="ECO:0000313" key="2">
    <source>
        <dbReference type="EMBL" id="KAK6497468.1"/>
    </source>
</evidence>
<proteinExistence type="predicted"/>
<organism evidence="2 3">
    <name type="scientific">Arthrobotrys musiformis</name>
    <dbReference type="NCBI Taxonomy" id="47236"/>
    <lineage>
        <taxon>Eukaryota</taxon>
        <taxon>Fungi</taxon>
        <taxon>Dikarya</taxon>
        <taxon>Ascomycota</taxon>
        <taxon>Pezizomycotina</taxon>
        <taxon>Orbiliomycetes</taxon>
        <taxon>Orbiliales</taxon>
        <taxon>Orbiliaceae</taxon>
        <taxon>Arthrobotrys</taxon>
    </lineage>
</organism>
<feature type="chain" id="PRO_5043754360" evidence="1">
    <location>
        <begin position="19"/>
        <end position="140"/>
    </location>
</feature>
<dbReference type="AlphaFoldDB" id="A0AAV9VXH3"/>
<comment type="caution">
    <text evidence="2">The sequence shown here is derived from an EMBL/GenBank/DDBJ whole genome shotgun (WGS) entry which is preliminary data.</text>
</comment>
<accession>A0AAV9VXH3</accession>